<protein>
    <submittedName>
        <fullName evidence="1">Glycosyltransferase</fullName>
    </submittedName>
</protein>
<name>A0A419RTW1_9SPHN</name>
<keyword evidence="2" id="KW-1185">Reference proteome</keyword>
<reference evidence="1 2" key="1">
    <citation type="journal article" date="2017" name="Int. J. Syst. Evol. Microbiol.">
        <title>Erythrobacter aquimixticola sp. nov., isolated from the junction between the ocean and a freshwater spring.</title>
        <authorList>
            <person name="Park S."/>
            <person name="Jung Y.T."/>
            <person name="Choi S.J."/>
            <person name="Yoon J.H."/>
        </authorList>
    </citation>
    <scope>NUCLEOTIDE SEQUENCE [LARGE SCALE GENOMIC DNA]</scope>
    <source>
        <strain evidence="1 2">JSSK-14</strain>
    </source>
</reference>
<comment type="caution">
    <text evidence="1">The sequence shown here is derived from an EMBL/GenBank/DDBJ whole genome shotgun (WGS) entry which is preliminary data.</text>
</comment>
<dbReference type="Pfam" id="PF09837">
    <property type="entry name" value="DUF2064"/>
    <property type="match status" value="1"/>
</dbReference>
<proteinExistence type="predicted"/>
<gene>
    <name evidence="1" type="ORF">D6201_07505</name>
</gene>
<dbReference type="SUPFAM" id="SSF53448">
    <property type="entry name" value="Nucleotide-diphospho-sugar transferases"/>
    <property type="match status" value="1"/>
</dbReference>
<dbReference type="NCBIfam" id="TIGR04282">
    <property type="entry name" value="glyco_like_cofC"/>
    <property type="match status" value="1"/>
</dbReference>
<accession>A0A419RTW1</accession>
<dbReference type="Gene3D" id="3.90.550.10">
    <property type="entry name" value="Spore Coat Polysaccharide Biosynthesis Protein SpsA, Chain A"/>
    <property type="match status" value="1"/>
</dbReference>
<dbReference type="RefSeq" id="WP_120048227.1">
    <property type="nucleotide sequence ID" value="NZ_RAHX01000001.1"/>
</dbReference>
<dbReference type="EMBL" id="RAHX01000001">
    <property type="protein sequence ID" value="RJY09220.1"/>
    <property type="molecule type" value="Genomic_DNA"/>
</dbReference>
<evidence type="ECO:0000313" key="2">
    <source>
        <dbReference type="Proteomes" id="UP000285232"/>
    </source>
</evidence>
<dbReference type="OrthoDB" id="9798250at2"/>
<dbReference type="InterPro" id="IPR018641">
    <property type="entry name" value="Trfase_1_rSAM/seldom-assoc"/>
</dbReference>
<dbReference type="AlphaFoldDB" id="A0A419RTW1"/>
<dbReference type="Proteomes" id="UP000285232">
    <property type="component" value="Unassembled WGS sequence"/>
</dbReference>
<keyword evidence="1" id="KW-0808">Transferase</keyword>
<sequence>MTPPPTIALFAKYPRPGLAKTRLIPALGEEGAADLHRRLVERTLGTICESGLPFAVWTTGAEHGAFTEWLGDDVPLEEQGEGDLGERLGRVPAPAILLGGDVPDLAARHLREAAKALGENDAVIGPAADGGYYLLGFTQEMPFLFADMAWGTETVLRDTERALRDREVRYRVLETLSDCDRPEDLDRWPDLTA</sequence>
<dbReference type="GO" id="GO:0016740">
    <property type="term" value="F:transferase activity"/>
    <property type="evidence" value="ECO:0007669"/>
    <property type="project" value="UniProtKB-KW"/>
</dbReference>
<dbReference type="InterPro" id="IPR029044">
    <property type="entry name" value="Nucleotide-diphossugar_trans"/>
</dbReference>
<organism evidence="1 2">
    <name type="scientific">Aurantiacibacter aquimixticola</name>
    <dbReference type="NCBI Taxonomy" id="1958945"/>
    <lineage>
        <taxon>Bacteria</taxon>
        <taxon>Pseudomonadati</taxon>
        <taxon>Pseudomonadota</taxon>
        <taxon>Alphaproteobacteria</taxon>
        <taxon>Sphingomonadales</taxon>
        <taxon>Erythrobacteraceae</taxon>
        <taxon>Aurantiacibacter</taxon>
    </lineage>
</organism>
<evidence type="ECO:0000313" key="1">
    <source>
        <dbReference type="EMBL" id="RJY09220.1"/>
    </source>
</evidence>
<dbReference type="PANTHER" id="PTHR36529:SF1">
    <property type="entry name" value="GLYCOSYLTRANSFERASE"/>
    <property type="match status" value="1"/>
</dbReference>
<dbReference type="PANTHER" id="PTHR36529">
    <property type="entry name" value="SLL1095 PROTEIN"/>
    <property type="match status" value="1"/>
</dbReference>